<dbReference type="InterPro" id="IPR051550">
    <property type="entry name" value="SCF-Subunits/Alg-Epimerases"/>
</dbReference>
<protein>
    <recommendedName>
        <fullName evidence="3">Right handed beta helix domain-containing protein</fullName>
    </recommendedName>
</protein>
<dbReference type="SMART" id="SM00710">
    <property type="entry name" value="PbH1"/>
    <property type="match status" value="8"/>
</dbReference>
<dbReference type="Gene3D" id="2.160.20.10">
    <property type="entry name" value="Single-stranded right-handed beta-helix, Pectin lyase-like"/>
    <property type="match status" value="2"/>
</dbReference>
<gene>
    <name evidence="4" type="ORF">NDES1114_LOCUS13258</name>
</gene>
<dbReference type="InterPro" id="IPR011050">
    <property type="entry name" value="Pectin_lyase_fold/virulence"/>
</dbReference>
<dbReference type="SUPFAM" id="SSF51126">
    <property type="entry name" value="Pectin lyase-like"/>
    <property type="match status" value="2"/>
</dbReference>
<dbReference type="InterPro" id="IPR006626">
    <property type="entry name" value="PbH1"/>
</dbReference>
<dbReference type="InterPro" id="IPR039448">
    <property type="entry name" value="Beta_helix"/>
</dbReference>
<dbReference type="EMBL" id="HBGF01020075">
    <property type="protein sequence ID" value="CAD9113193.1"/>
    <property type="molecule type" value="Transcribed_RNA"/>
</dbReference>
<dbReference type="AlphaFoldDB" id="A0A7S1LW11"/>
<name>A0A7S1LW11_NEODS</name>
<sequence length="547" mass="56681">MATALPADGHGTIHQFPRRNPTGKADVNAASQAPGTMLQEMLDNSAPGDCVYLAPGTYKLTEPLAIRHDLFMLGFDDADGRKVVLDFDGGRLVPALPLLRVEDNAKVVISTIQFAYSHDVDNADPVKAAQTHAIRVFSGALELRSCTVISTVSGVDVREGATFTGVSTDLSVACVGVEASGRAHLHRGTVAGCAVGLRAATEPSNVSSDEALFVSCGAGVVVEELAEAMVRNTHMKECKVGVAVRSHSTRADPVSVIGSTFRECGRGVFIQGQCCNPTVAKCTFEHCTASGVCIDSGSPQLTGCAVTNTPIGIEVLAGEATITECAVEEFSDVGILVSGPATMPRIVKCLIRADATGQRERATEVVVGAVAQSLMAGAAALLDDAAVTALPPTVPTIGIAIEETSAPHVEDTTFDNNDINICGLGACGVVEANLLGVTEFDNVVYVGATSDVVIQENDIMGTRRGTGVGVYSGARATVRRNKLDSVQLAGVTLRSCGETTVTENEITACQDAVVVMGSSVGKSHRNQTDLATVVFTDAAATFTAATR</sequence>
<evidence type="ECO:0000256" key="2">
    <source>
        <dbReference type="SAM" id="MobiDB-lite"/>
    </source>
</evidence>
<evidence type="ECO:0000259" key="3">
    <source>
        <dbReference type="Pfam" id="PF13229"/>
    </source>
</evidence>
<evidence type="ECO:0000313" key="4">
    <source>
        <dbReference type="EMBL" id="CAD9113193.1"/>
    </source>
</evidence>
<dbReference type="Pfam" id="PF13229">
    <property type="entry name" value="Beta_helix"/>
    <property type="match status" value="2"/>
</dbReference>
<organism evidence="4">
    <name type="scientific">Neobodo designis</name>
    <name type="common">Flagellated protozoan</name>
    <name type="synonym">Bodo designis</name>
    <dbReference type="NCBI Taxonomy" id="312471"/>
    <lineage>
        <taxon>Eukaryota</taxon>
        <taxon>Discoba</taxon>
        <taxon>Euglenozoa</taxon>
        <taxon>Kinetoplastea</taxon>
        <taxon>Metakinetoplastina</taxon>
        <taxon>Neobodonida</taxon>
        <taxon>Neobodo</taxon>
    </lineage>
</organism>
<feature type="region of interest" description="Disordered" evidence="2">
    <location>
        <begin position="1"/>
        <end position="26"/>
    </location>
</feature>
<dbReference type="PANTHER" id="PTHR22990:SF15">
    <property type="entry name" value="F-BOX ONLY PROTEIN 10"/>
    <property type="match status" value="1"/>
</dbReference>
<dbReference type="PANTHER" id="PTHR22990">
    <property type="entry name" value="F-BOX ONLY PROTEIN"/>
    <property type="match status" value="1"/>
</dbReference>
<reference evidence="4" key="1">
    <citation type="submission" date="2021-01" db="EMBL/GenBank/DDBJ databases">
        <authorList>
            <person name="Corre E."/>
            <person name="Pelletier E."/>
            <person name="Niang G."/>
            <person name="Scheremetjew M."/>
            <person name="Finn R."/>
            <person name="Kale V."/>
            <person name="Holt S."/>
            <person name="Cochrane G."/>
            <person name="Meng A."/>
            <person name="Brown T."/>
            <person name="Cohen L."/>
        </authorList>
    </citation>
    <scope>NUCLEOTIDE SEQUENCE</scope>
    <source>
        <strain evidence="4">CCAP 1951/1</strain>
    </source>
</reference>
<feature type="domain" description="Right handed beta helix" evidence="3">
    <location>
        <begin position="444"/>
        <end position="519"/>
    </location>
</feature>
<keyword evidence="1" id="KW-0677">Repeat</keyword>
<feature type="domain" description="Right handed beta helix" evidence="3">
    <location>
        <begin position="175"/>
        <end position="325"/>
    </location>
</feature>
<evidence type="ECO:0000256" key="1">
    <source>
        <dbReference type="ARBA" id="ARBA00022737"/>
    </source>
</evidence>
<accession>A0A7S1LW11</accession>
<proteinExistence type="predicted"/>
<dbReference type="InterPro" id="IPR012334">
    <property type="entry name" value="Pectin_lyas_fold"/>
</dbReference>